<dbReference type="InterPro" id="IPR015797">
    <property type="entry name" value="NUDIX_hydrolase-like_dom_sf"/>
</dbReference>
<evidence type="ECO:0000313" key="5">
    <source>
        <dbReference type="Proteomes" id="UP001176521"/>
    </source>
</evidence>
<dbReference type="Pfam" id="PF00293">
    <property type="entry name" value="NUDIX"/>
    <property type="match status" value="1"/>
</dbReference>
<dbReference type="EMBL" id="JAPDMQ010000344">
    <property type="protein sequence ID" value="KAK0526692.1"/>
    <property type="molecule type" value="Genomic_DNA"/>
</dbReference>
<feature type="region of interest" description="Disordered" evidence="2">
    <location>
        <begin position="1"/>
        <end position="20"/>
    </location>
</feature>
<dbReference type="SUPFAM" id="SSF55811">
    <property type="entry name" value="Nudix"/>
    <property type="match status" value="1"/>
</dbReference>
<keyword evidence="1" id="KW-0378">Hydrolase</keyword>
<sequence>MTTKAASSSTADSRSARVVKTSPLEEAQAKWVKLKSIDWVDPEGRDRKWEAADRTTRKGPVDAVAICAIIHKPSWSGPHVLLVSQFRPPCAASVIEMPAGLVDAEDSKSGEDEDKGIVRAAVRELREETGYGEHQEGTKMDVVETSTVMMNDPGLTGANMKLCLVHIQVADDAPDPVAEPEEGEHIERHLVPLKGLYASLKGENAFAFTKIAV</sequence>
<organism evidence="4 5">
    <name type="scientific">Tilletia horrida</name>
    <dbReference type="NCBI Taxonomy" id="155126"/>
    <lineage>
        <taxon>Eukaryota</taxon>
        <taxon>Fungi</taxon>
        <taxon>Dikarya</taxon>
        <taxon>Basidiomycota</taxon>
        <taxon>Ustilaginomycotina</taxon>
        <taxon>Exobasidiomycetes</taxon>
        <taxon>Tilletiales</taxon>
        <taxon>Tilletiaceae</taxon>
        <taxon>Tilletia</taxon>
    </lineage>
</organism>
<dbReference type="Gene3D" id="3.90.79.10">
    <property type="entry name" value="Nucleoside Triphosphate Pyrophosphohydrolase"/>
    <property type="match status" value="1"/>
</dbReference>
<dbReference type="Proteomes" id="UP001176521">
    <property type="component" value="Unassembled WGS sequence"/>
</dbReference>
<dbReference type="GO" id="GO:0019693">
    <property type="term" value="P:ribose phosphate metabolic process"/>
    <property type="evidence" value="ECO:0007669"/>
    <property type="project" value="TreeGrafter"/>
</dbReference>
<comment type="caution">
    <text evidence="4">The sequence shown here is derived from an EMBL/GenBank/DDBJ whole genome shotgun (WGS) entry which is preliminary data.</text>
</comment>
<name>A0AAN6G8K3_9BASI</name>
<proteinExistence type="predicted"/>
<evidence type="ECO:0000256" key="2">
    <source>
        <dbReference type="SAM" id="MobiDB-lite"/>
    </source>
</evidence>
<evidence type="ECO:0000313" key="4">
    <source>
        <dbReference type="EMBL" id="KAK0526692.1"/>
    </source>
</evidence>
<feature type="domain" description="Nudix hydrolase" evidence="3">
    <location>
        <begin position="60"/>
        <end position="213"/>
    </location>
</feature>
<dbReference type="AlphaFoldDB" id="A0AAN6G8K3"/>
<evidence type="ECO:0000259" key="3">
    <source>
        <dbReference type="PROSITE" id="PS51462"/>
    </source>
</evidence>
<dbReference type="InterPro" id="IPR000086">
    <property type="entry name" value="NUDIX_hydrolase_dom"/>
</dbReference>
<feature type="compositionally biased region" description="Low complexity" evidence="2">
    <location>
        <begin position="1"/>
        <end position="13"/>
    </location>
</feature>
<accession>A0AAN6G8K3</accession>
<evidence type="ECO:0000256" key="1">
    <source>
        <dbReference type="ARBA" id="ARBA00022801"/>
    </source>
</evidence>
<dbReference type="GO" id="GO:0047631">
    <property type="term" value="F:ADP-ribose diphosphatase activity"/>
    <property type="evidence" value="ECO:0007669"/>
    <property type="project" value="TreeGrafter"/>
</dbReference>
<dbReference type="PANTHER" id="PTHR11839">
    <property type="entry name" value="UDP/ADP-SUGAR PYROPHOSPHATASE"/>
    <property type="match status" value="1"/>
</dbReference>
<reference evidence="4" key="1">
    <citation type="journal article" date="2023" name="PhytoFront">
        <title>Draft Genome Resources of Seven Strains of Tilletia horrida, Causal Agent of Kernel Smut of Rice.</title>
        <authorList>
            <person name="Khanal S."/>
            <person name="Antony Babu S."/>
            <person name="Zhou X.G."/>
        </authorList>
    </citation>
    <scope>NUCLEOTIDE SEQUENCE</scope>
    <source>
        <strain evidence="4">TX3</strain>
    </source>
</reference>
<dbReference type="PROSITE" id="PS51462">
    <property type="entry name" value="NUDIX"/>
    <property type="match status" value="1"/>
</dbReference>
<dbReference type="CDD" id="cd18888">
    <property type="entry name" value="NUDIX_ADPRase_Nudt5"/>
    <property type="match status" value="1"/>
</dbReference>
<dbReference type="GO" id="GO:0006753">
    <property type="term" value="P:nucleoside phosphate metabolic process"/>
    <property type="evidence" value="ECO:0007669"/>
    <property type="project" value="TreeGrafter"/>
</dbReference>
<gene>
    <name evidence="4" type="ORF">OC842_005115</name>
</gene>
<dbReference type="PANTHER" id="PTHR11839:SF1">
    <property type="entry name" value="ADP-SUGAR PYROPHOSPHATASE"/>
    <property type="match status" value="1"/>
</dbReference>
<keyword evidence="5" id="KW-1185">Reference proteome</keyword>
<protein>
    <recommendedName>
        <fullName evidence="3">Nudix hydrolase domain-containing protein</fullName>
    </recommendedName>
</protein>
<dbReference type="GO" id="GO:0005634">
    <property type="term" value="C:nucleus"/>
    <property type="evidence" value="ECO:0007669"/>
    <property type="project" value="TreeGrafter"/>
</dbReference>